<comment type="catalytic activity">
    <reaction evidence="1">
        <text>DNA(n) + a 2'-deoxyribonucleoside 5'-triphosphate = DNA(n+1) + diphosphate</text>
        <dbReference type="Rhea" id="RHEA:22508"/>
        <dbReference type="Rhea" id="RHEA-COMP:17339"/>
        <dbReference type="Rhea" id="RHEA-COMP:17340"/>
        <dbReference type="ChEBI" id="CHEBI:33019"/>
        <dbReference type="ChEBI" id="CHEBI:61560"/>
        <dbReference type="ChEBI" id="CHEBI:173112"/>
        <dbReference type="EC" id="2.7.7.7"/>
    </reaction>
</comment>
<dbReference type="InterPro" id="IPR022880">
    <property type="entry name" value="DNApol_IV"/>
</dbReference>
<evidence type="ECO:0000256" key="1">
    <source>
        <dbReference type="ARBA" id="ARBA00049244"/>
    </source>
</evidence>
<feature type="domain" description="UmuC" evidence="2">
    <location>
        <begin position="6"/>
        <end position="185"/>
    </location>
</feature>
<dbReference type="EMBL" id="JADQDF010000001">
    <property type="protein sequence ID" value="MBW0131875.1"/>
    <property type="molecule type" value="Genomic_DNA"/>
</dbReference>
<dbReference type="RefSeq" id="WP_218590694.1">
    <property type="nucleotide sequence ID" value="NZ_JADQDE010000303.1"/>
</dbReference>
<accession>A0ABS6UI14</accession>
<dbReference type="Pfam" id="PF00817">
    <property type="entry name" value="IMS"/>
    <property type="match status" value="1"/>
</dbReference>
<organism evidence="3 4">
    <name type="scientific">Pseudonocardia oceani</name>
    <dbReference type="NCBI Taxonomy" id="2792013"/>
    <lineage>
        <taxon>Bacteria</taxon>
        <taxon>Bacillati</taxon>
        <taxon>Actinomycetota</taxon>
        <taxon>Actinomycetes</taxon>
        <taxon>Pseudonocardiales</taxon>
        <taxon>Pseudonocardiaceae</taxon>
        <taxon>Pseudonocardia</taxon>
    </lineage>
</organism>
<sequence length="350" mass="37106">MSGRWVLHVDLDEFLAAVEVLRHPELAGRPVVVGGRGDPTERAVVATASYAAREHGIRSGMPLRTAAKRCPDVVFLPADNPAYEAVSAQVMDVLRGLDGVVVEVMGWDEAFLGVQTDDVAAFARHVQEAVHAATGLRSTVGIGDNLLRAKIATGFGKPRGVFVLTAQNWMEVMGHRPTRALWGIGVRTERTLAERGLRTVADLAAADPAALAADLGPAMGPHFVQLGRGIGREHVDPTPWVPRSHGRETTFQTDLGDWDAVRGEVAALARRVAGEIAAGGTGAGGISGAGRPARRVGVTVRFVPFTTRTRSATLPGPTTDPDALAAAALEVLERFPSRRAVRLLGVRAEF</sequence>
<evidence type="ECO:0000259" key="2">
    <source>
        <dbReference type="PROSITE" id="PS50173"/>
    </source>
</evidence>
<proteinExistence type="predicted"/>
<gene>
    <name evidence="3" type="ORF">I4I82_29985</name>
</gene>
<dbReference type="Pfam" id="PF11799">
    <property type="entry name" value="IMS_C"/>
    <property type="match status" value="1"/>
</dbReference>
<dbReference type="EC" id="2.7.7.7" evidence="3"/>
<keyword evidence="3" id="KW-0548">Nucleotidyltransferase</keyword>
<protein>
    <submittedName>
        <fullName evidence="3">DNA polymerase IV</fullName>
        <ecNumber evidence="3">2.7.7.7</ecNumber>
    </submittedName>
</protein>
<dbReference type="CDD" id="cd03586">
    <property type="entry name" value="PolY_Pol_IV_kappa"/>
    <property type="match status" value="1"/>
</dbReference>
<dbReference type="Proteomes" id="UP000694300">
    <property type="component" value="Unassembled WGS sequence"/>
</dbReference>
<keyword evidence="3" id="KW-0808">Transferase</keyword>
<evidence type="ECO:0000313" key="4">
    <source>
        <dbReference type="Proteomes" id="UP000694300"/>
    </source>
</evidence>
<dbReference type="InterPro" id="IPR050116">
    <property type="entry name" value="DNA_polymerase-Y"/>
</dbReference>
<comment type="caution">
    <text evidence="3">The sequence shown here is derived from an EMBL/GenBank/DDBJ whole genome shotgun (WGS) entry which is preliminary data.</text>
</comment>
<dbReference type="NCBIfam" id="NF002883">
    <property type="entry name" value="PRK03352.1"/>
    <property type="match status" value="1"/>
</dbReference>
<dbReference type="InterPro" id="IPR017961">
    <property type="entry name" value="DNA_pol_Y-fam_little_finger"/>
</dbReference>
<dbReference type="PANTHER" id="PTHR11076:SF33">
    <property type="entry name" value="DNA POLYMERASE KAPPA"/>
    <property type="match status" value="1"/>
</dbReference>
<evidence type="ECO:0000313" key="3">
    <source>
        <dbReference type="EMBL" id="MBW0131875.1"/>
    </source>
</evidence>
<dbReference type="PROSITE" id="PS50173">
    <property type="entry name" value="UMUC"/>
    <property type="match status" value="1"/>
</dbReference>
<reference evidence="3 4" key="1">
    <citation type="submission" date="2020-11" db="EMBL/GenBank/DDBJ databases">
        <title>Pseudonocardia abyssalis sp. nov. and Pseudonocardia oceani sp. nov., description and phylogenomic analysis of two novel actinomycetes isolated from the deep Southern Ocean.</title>
        <authorList>
            <person name="Parra J."/>
        </authorList>
    </citation>
    <scope>NUCLEOTIDE SEQUENCE [LARGE SCALE GENOMIC DNA]</scope>
    <source>
        <strain evidence="4">KRD185</strain>
    </source>
</reference>
<name>A0ABS6UI14_9PSEU</name>
<dbReference type="PANTHER" id="PTHR11076">
    <property type="entry name" value="DNA REPAIR POLYMERASE UMUC / TRANSFERASE FAMILY MEMBER"/>
    <property type="match status" value="1"/>
</dbReference>
<dbReference type="InterPro" id="IPR001126">
    <property type="entry name" value="UmuC"/>
</dbReference>
<dbReference type="GO" id="GO:0003887">
    <property type="term" value="F:DNA-directed DNA polymerase activity"/>
    <property type="evidence" value="ECO:0007669"/>
    <property type="project" value="UniProtKB-EC"/>
</dbReference>
<keyword evidence="4" id="KW-1185">Reference proteome</keyword>